<dbReference type="GO" id="GO:0005829">
    <property type="term" value="C:cytosol"/>
    <property type="evidence" value="ECO:0007669"/>
    <property type="project" value="GOC"/>
</dbReference>
<evidence type="ECO:0008006" key="3">
    <source>
        <dbReference type="Google" id="ProtNLM"/>
    </source>
</evidence>
<proteinExistence type="predicted"/>
<organism evidence="1 2">
    <name type="scientific">Rhamnella rubrinervis</name>
    <dbReference type="NCBI Taxonomy" id="2594499"/>
    <lineage>
        <taxon>Eukaryota</taxon>
        <taxon>Viridiplantae</taxon>
        <taxon>Streptophyta</taxon>
        <taxon>Embryophyta</taxon>
        <taxon>Tracheophyta</taxon>
        <taxon>Spermatophyta</taxon>
        <taxon>Magnoliopsida</taxon>
        <taxon>eudicotyledons</taxon>
        <taxon>Gunneridae</taxon>
        <taxon>Pentapetalae</taxon>
        <taxon>rosids</taxon>
        <taxon>fabids</taxon>
        <taxon>Rosales</taxon>
        <taxon>Rhamnaceae</taxon>
        <taxon>rhamnoid group</taxon>
        <taxon>Rhamneae</taxon>
        <taxon>Rhamnella</taxon>
    </lineage>
</organism>
<protein>
    <recommendedName>
        <fullName evidence="3">PDZ domain-containing protein</fullName>
    </recommendedName>
</protein>
<dbReference type="AlphaFoldDB" id="A0A8K0HT08"/>
<dbReference type="GO" id="GO:0006896">
    <property type="term" value="P:Golgi to vacuole transport"/>
    <property type="evidence" value="ECO:0007669"/>
    <property type="project" value="TreeGrafter"/>
</dbReference>
<name>A0A8K0HT08_9ROSA</name>
<evidence type="ECO:0000313" key="1">
    <source>
        <dbReference type="EMBL" id="KAF3457758.1"/>
    </source>
</evidence>
<dbReference type="GO" id="GO:0042147">
    <property type="term" value="P:retrograde transport, endosome to Golgi"/>
    <property type="evidence" value="ECO:0007669"/>
    <property type="project" value="TreeGrafter"/>
</dbReference>
<evidence type="ECO:0000313" key="2">
    <source>
        <dbReference type="Proteomes" id="UP000796880"/>
    </source>
</evidence>
<keyword evidence="2" id="KW-1185">Reference proteome</keyword>
<comment type="caution">
    <text evidence="1">The sequence shown here is derived from an EMBL/GenBank/DDBJ whole genome shotgun (WGS) entry which is preliminary data.</text>
</comment>
<dbReference type="Proteomes" id="UP000796880">
    <property type="component" value="Unassembled WGS sequence"/>
</dbReference>
<reference evidence="1" key="1">
    <citation type="submission" date="2020-03" db="EMBL/GenBank/DDBJ databases">
        <title>A high-quality chromosome-level genome assembly of a woody plant with both climbing and erect habits, Rhamnella rubrinervis.</title>
        <authorList>
            <person name="Lu Z."/>
            <person name="Yang Y."/>
            <person name="Zhu X."/>
            <person name="Sun Y."/>
        </authorList>
    </citation>
    <scope>NUCLEOTIDE SEQUENCE</scope>
    <source>
        <strain evidence="1">BYM</strain>
        <tissue evidence="1">Leaf</tissue>
    </source>
</reference>
<sequence>MEHIQVLKPSDVILSFDGVDIANDGIGKCGFDVVANILSERTKLQEYKKGGEKNPQQVELDAIQDYIKESDNLVSLCVQIHDCDGILSQMETLLRFIGQLCLVLACPVSHSRIGKRATCALYILWTVVFLCLCRPKVEQVTTEDLVKLAEIEK</sequence>
<dbReference type="OrthoDB" id="1718911at2759"/>
<dbReference type="PANTHER" id="PTHR14190:SF7">
    <property type="entry name" value="VACUOLAR PROTEIN SORTING-ASSOCIATED PROTEIN 52 HOMOLOG"/>
    <property type="match status" value="1"/>
</dbReference>
<dbReference type="InterPro" id="IPR007258">
    <property type="entry name" value="Vps52"/>
</dbReference>
<dbReference type="GO" id="GO:0032456">
    <property type="term" value="P:endocytic recycling"/>
    <property type="evidence" value="ECO:0007669"/>
    <property type="project" value="TreeGrafter"/>
</dbReference>
<gene>
    <name evidence="1" type="ORF">FNV43_RR02417</name>
</gene>
<dbReference type="GO" id="GO:0019905">
    <property type="term" value="F:syntaxin binding"/>
    <property type="evidence" value="ECO:0007669"/>
    <property type="project" value="TreeGrafter"/>
</dbReference>
<dbReference type="PANTHER" id="PTHR14190">
    <property type="entry name" value="SUPPRESSOR OF ACTIN MUTATIONS 2/VACUOLAR PROTEIN SORTING 52"/>
    <property type="match status" value="1"/>
</dbReference>
<accession>A0A8K0HT08</accession>
<dbReference type="EMBL" id="VOIH02000001">
    <property type="protein sequence ID" value="KAF3457758.1"/>
    <property type="molecule type" value="Genomic_DNA"/>
</dbReference>
<dbReference type="GO" id="GO:0000938">
    <property type="term" value="C:GARP complex"/>
    <property type="evidence" value="ECO:0007669"/>
    <property type="project" value="TreeGrafter"/>
</dbReference>